<keyword evidence="4" id="KW-0159">Chromosome partition</keyword>
<keyword evidence="7" id="KW-1185">Reference proteome</keyword>
<evidence type="ECO:0000256" key="4">
    <source>
        <dbReference type="ARBA" id="ARBA00022829"/>
    </source>
</evidence>
<reference evidence="6 7" key="1">
    <citation type="journal article" date="2018" name="G3 (Bethesda)">
        <title>Phylogenetic and Phylogenomic Definition of Rhizopus Species.</title>
        <authorList>
            <person name="Gryganskyi A.P."/>
            <person name="Golan J."/>
            <person name="Dolatabadi S."/>
            <person name="Mondo S."/>
            <person name="Robb S."/>
            <person name="Idnurm A."/>
            <person name="Muszewska A."/>
            <person name="Steczkiewicz K."/>
            <person name="Masonjones S."/>
            <person name="Liao H.L."/>
            <person name="Gajdeczka M.T."/>
            <person name="Anike F."/>
            <person name="Vuek A."/>
            <person name="Anishchenko I.M."/>
            <person name="Voigt K."/>
            <person name="de Hoog G.S."/>
            <person name="Smith M.E."/>
            <person name="Heitman J."/>
            <person name="Vilgalys R."/>
            <person name="Stajich J.E."/>
        </authorList>
    </citation>
    <scope>NUCLEOTIDE SEQUENCE [LARGE SCALE GENOMIC DNA]</scope>
    <source>
        <strain evidence="6 7">LSU 92-RS-03</strain>
    </source>
</reference>
<dbReference type="GO" id="GO:0051307">
    <property type="term" value="P:meiotic chromosome separation"/>
    <property type="evidence" value="ECO:0007669"/>
    <property type="project" value="TreeGrafter"/>
</dbReference>
<evidence type="ECO:0000256" key="3">
    <source>
        <dbReference type="ARBA" id="ARBA00022801"/>
    </source>
</evidence>
<dbReference type="EMBL" id="PJQM01001901">
    <property type="protein sequence ID" value="RCH99882.1"/>
    <property type="molecule type" value="Genomic_DNA"/>
</dbReference>
<dbReference type="PANTHER" id="PTHR12792:SF0">
    <property type="entry name" value="SEPARIN"/>
    <property type="match status" value="1"/>
</dbReference>
<protein>
    <recommendedName>
        <fullName evidence="2">separase</fullName>
        <ecNumber evidence="2">3.4.22.49</ecNumber>
    </recommendedName>
</protein>
<dbReference type="EC" id="3.4.22.49" evidence="2"/>
<evidence type="ECO:0000313" key="6">
    <source>
        <dbReference type="EMBL" id="RCH99882.1"/>
    </source>
</evidence>
<dbReference type="GO" id="GO:0044732">
    <property type="term" value="C:mitotic spindle pole body"/>
    <property type="evidence" value="ECO:0007669"/>
    <property type="project" value="TreeGrafter"/>
</dbReference>
<dbReference type="GO" id="GO:0006508">
    <property type="term" value="P:proteolysis"/>
    <property type="evidence" value="ECO:0007669"/>
    <property type="project" value="InterPro"/>
</dbReference>
<dbReference type="InterPro" id="IPR030397">
    <property type="entry name" value="SEPARIN_core_dom"/>
</dbReference>
<dbReference type="AlphaFoldDB" id="A0A367KCB6"/>
<dbReference type="Proteomes" id="UP000253551">
    <property type="component" value="Unassembled WGS sequence"/>
</dbReference>
<dbReference type="GO" id="GO:0005634">
    <property type="term" value="C:nucleus"/>
    <property type="evidence" value="ECO:0007669"/>
    <property type="project" value="InterPro"/>
</dbReference>
<dbReference type="GO" id="GO:0005737">
    <property type="term" value="C:cytoplasm"/>
    <property type="evidence" value="ECO:0007669"/>
    <property type="project" value="TreeGrafter"/>
</dbReference>
<comment type="caution">
    <text evidence="6">The sequence shown here is derived from an EMBL/GenBank/DDBJ whole genome shotgun (WGS) entry which is preliminary data.</text>
</comment>
<feature type="non-terminal residue" evidence="6">
    <location>
        <position position="1"/>
    </location>
</feature>
<dbReference type="GO" id="GO:0004197">
    <property type="term" value="F:cysteine-type endopeptidase activity"/>
    <property type="evidence" value="ECO:0007669"/>
    <property type="project" value="InterPro"/>
</dbReference>
<evidence type="ECO:0000259" key="5">
    <source>
        <dbReference type="PROSITE" id="PS51700"/>
    </source>
</evidence>
<comment type="catalytic activity">
    <reaction evidence="1">
        <text>All bonds known to be hydrolyzed by this endopeptidase have arginine in P1 and an acidic residue in P4. P6 is often occupied by an acidic residue or by a hydroxy-amino-acid residue, the phosphorylation of which enhances cleavage.</text>
        <dbReference type="EC" id="3.4.22.49"/>
    </reaction>
</comment>
<gene>
    <name evidence="6" type="ORF">CU098_011216</name>
</gene>
<dbReference type="InterPro" id="IPR005314">
    <property type="entry name" value="Peptidase_C50"/>
</dbReference>
<sequence length="398" mass="44991">AQCITPNEIKQWWSKRSSLDLRLKTLLSDVQEWFGGFKGILSGQRNESLDDLKKFCDQLNELVHKIVIKVSIKKAKVEFSLHFCRIILELGQSPSPKELEDVVNFVLSCYEEHSIYIGFDQVGNEITHGLTSLISSYHNNSGRKGINTKKSMPNDHVILILDKYMQTLPMENIPILRKQAVSRLPCLSFLRDRILYAQSKKFTEGKNLSREQNHGNDLHISKKNTFYVLNPSGDLVHTQKEFENLFKSYEDWNGISGTAPIELQCKDALQSKDLYMYFGHSAGQSFLRGTTVRNLSKCAVSLLMGCSSGKMESNGEYDPHGYILNYLVAGSPAVVGNLWDVTDRSIDELTKHMLEKWGVLDKSKGKSLVQAVMESRDKSNLKYLIGAAPVVYGVPVYL</sequence>
<organism evidence="6 7">
    <name type="scientific">Rhizopus stolonifer</name>
    <name type="common">Rhizopus nigricans</name>
    <dbReference type="NCBI Taxonomy" id="4846"/>
    <lineage>
        <taxon>Eukaryota</taxon>
        <taxon>Fungi</taxon>
        <taxon>Fungi incertae sedis</taxon>
        <taxon>Mucoromycota</taxon>
        <taxon>Mucoromycotina</taxon>
        <taxon>Mucoromycetes</taxon>
        <taxon>Mucorales</taxon>
        <taxon>Mucorineae</taxon>
        <taxon>Rhizopodaceae</taxon>
        <taxon>Rhizopus</taxon>
    </lineage>
</organism>
<dbReference type="GO" id="GO:0072686">
    <property type="term" value="C:mitotic spindle"/>
    <property type="evidence" value="ECO:0007669"/>
    <property type="project" value="TreeGrafter"/>
</dbReference>
<dbReference type="STRING" id="4846.A0A367KCB6"/>
<dbReference type="Pfam" id="PF03568">
    <property type="entry name" value="Separin_C"/>
    <property type="match status" value="1"/>
</dbReference>
<evidence type="ECO:0000256" key="2">
    <source>
        <dbReference type="ARBA" id="ARBA00012489"/>
    </source>
</evidence>
<dbReference type="OrthoDB" id="10255632at2759"/>
<dbReference type="PROSITE" id="PS51700">
    <property type="entry name" value="SEPARIN"/>
    <property type="match status" value="1"/>
</dbReference>
<accession>A0A367KCB6</accession>
<dbReference type="PANTHER" id="PTHR12792">
    <property type="entry name" value="EXTRA SPINDLE POLES 1-RELATED"/>
    <property type="match status" value="1"/>
</dbReference>
<proteinExistence type="predicted"/>
<name>A0A367KCB6_RHIST</name>
<feature type="domain" description="Peptidase C50" evidence="5">
    <location>
        <begin position="222"/>
        <end position="317"/>
    </location>
</feature>
<keyword evidence="3" id="KW-0378">Hydrolase</keyword>
<evidence type="ECO:0000256" key="1">
    <source>
        <dbReference type="ARBA" id="ARBA00000451"/>
    </source>
</evidence>
<evidence type="ECO:0000313" key="7">
    <source>
        <dbReference type="Proteomes" id="UP000253551"/>
    </source>
</evidence>